<name>A0A227KB40_9BURK</name>
<feature type="transmembrane region" description="Helical" evidence="1">
    <location>
        <begin position="95"/>
        <end position="112"/>
    </location>
</feature>
<keyword evidence="1" id="KW-1133">Transmembrane helix</keyword>
<evidence type="ECO:0000313" key="3">
    <source>
        <dbReference type="EMBL" id="OXE44519.1"/>
    </source>
</evidence>
<comment type="caution">
    <text evidence="3">The sequence shown here is derived from an EMBL/GenBank/DDBJ whole genome shotgun (WGS) entry which is preliminary data.</text>
</comment>
<keyword evidence="4" id="KW-1185">Reference proteome</keyword>
<feature type="domain" description="DUF1468" evidence="2">
    <location>
        <begin position="8"/>
        <end position="143"/>
    </location>
</feature>
<gene>
    <name evidence="3" type="ORF">ADH67_11570</name>
</gene>
<dbReference type="InterPro" id="IPR009936">
    <property type="entry name" value="DUF1468"/>
</dbReference>
<evidence type="ECO:0000313" key="4">
    <source>
        <dbReference type="Proteomes" id="UP000214610"/>
    </source>
</evidence>
<feature type="transmembrane region" description="Helical" evidence="1">
    <location>
        <begin position="119"/>
        <end position="138"/>
    </location>
</feature>
<dbReference type="Pfam" id="PF07331">
    <property type="entry name" value="TctB"/>
    <property type="match status" value="1"/>
</dbReference>
<feature type="transmembrane region" description="Helical" evidence="1">
    <location>
        <begin position="7"/>
        <end position="26"/>
    </location>
</feature>
<evidence type="ECO:0000256" key="1">
    <source>
        <dbReference type="SAM" id="Phobius"/>
    </source>
</evidence>
<dbReference type="EMBL" id="NHMP01000010">
    <property type="protein sequence ID" value="OXE44519.1"/>
    <property type="molecule type" value="Genomic_DNA"/>
</dbReference>
<accession>A0A227KB40</accession>
<keyword evidence="1" id="KW-0812">Transmembrane</keyword>
<keyword evidence="1" id="KW-0472">Membrane</keyword>
<evidence type="ECO:0000259" key="2">
    <source>
        <dbReference type="Pfam" id="PF07331"/>
    </source>
</evidence>
<dbReference type="Proteomes" id="UP000214610">
    <property type="component" value="Unassembled WGS sequence"/>
</dbReference>
<dbReference type="AlphaFoldDB" id="A0A227KB40"/>
<dbReference type="RefSeq" id="WP_066592438.1">
    <property type="nucleotide sequence ID" value="NZ_CAJTBZ010000047.1"/>
</dbReference>
<protein>
    <submittedName>
        <fullName evidence="3">Tripartite tricarboxylate transporter TctB family protein</fullName>
    </submittedName>
</protein>
<feature type="transmembrane region" description="Helical" evidence="1">
    <location>
        <begin position="70"/>
        <end position="89"/>
    </location>
</feature>
<proteinExistence type="predicted"/>
<reference evidence="4" key="1">
    <citation type="submission" date="2017-05" db="EMBL/GenBank/DDBJ databases">
        <title>Improved OligoMM genomes.</title>
        <authorList>
            <person name="Garzetti D."/>
        </authorList>
    </citation>
    <scope>NUCLEOTIDE SEQUENCE [LARGE SCALE GENOMIC DNA]</scope>
    <source>
        <strain evidence="4">YL45</strain>
    </source>
</reference>
<sequence>MKDSDIGVIVVIYAIATWFLVMTLQLPEGAQSYPLILISALYVCNTLLLLQQIWHFKRHKLFINDFRKIFQGFIPSQFFGVVIGCVIYLALVNYLGYYISSVLYLILAQFFLKVKPIPAVISCVCVMGVTYLVFSMFLKVPLPLGVLFE</sequence>
<feature type="transmembrane region" description="Helical" evidence="1">
    <location>
        <begin position="32"/>
        <end position="50"/>
    </location>
</feature>
<organism evidence="3 4">
    <name type="scientific">Turicimonas muris</name>
    <dbReference type="NCBI Taxonomy" id="1796652"/>
    <lineage>
        <taxon>Bacteria</taxon>
        <taxon>Pseudomonadati</taxon>
        <taxon>Pseudomonadota</taxon>
        <taxon>Betaproteobacteria</taxon>
        <taxon>Burkholderiales</taxon>
        <taxon>Sutterellaceae</taxon>
        <taxon>Turicimonas</taxon>
    </lineage>
</organism>
<dbReference type="GeneID" id="78361283"/>